<keyword evidence="2" id="KW-0808">Transferase</keyword>
<dbReference type="PANTHER" id="PTHR45947:SF3">
    <property type="entry name" value="SULFOQUINOVOSYL TRANSFERASE SQD2"/>
    <property type="match status" value="1"/>
</dbReference>
<dbReference type="PANTHER" id="PTHR45947">
    <property type="entry name" value="SULFOQUINOVOSYL TRANSFERASE SQD2"/>
    <property type="match status" value="1"/>
</dbReference>
<dbReference type="InterPro" id="IPR028098">
    <property type="entry name" value="Glyco_trans_4-like_N"/>
</dbReference>
<dbReference type="GO" id="GO:0016757">
    <property type="term" value="F:glycosyltransferase activity"/>
    <property type="evidence" value="ECO:0007669"/>
    <property type="project" value="UniProtKB-ARBA"/>
</dbReference>
<evidence type="ECO:0000313" key="2">
    <source>
        <dbReference type="EMBL" id="QID17007.1"/>
    </source>
</evidence>
<accession>A0A6C1B0A9</accession>
<dbReference type="InterPro" id="IPR050194">
    <property type="entry name" value="Glycosyltransferase_grp1"/>
</dbReference>
<dbReference type="Pfam" id="PF13439">
    <property type="entry name" value="Glyco_transf_4"/>
    <property type="match status" value="1"/>
</dbReference>
<dbReference type="Proteomes" id="UP000501991">
    <property type="component" value="Chromosome"/>
</dbReference>
<dbReference type="Gene3D" id="3.40.50.2000">
    <property type="entry name" value="Glycogen Phosphorylase B"/>
    <property type="match status" value="2"/>
</dbReference>
<evidence type="ECO:0000259" key="1">
    <source>
        <dbReference type="Pfam" id="PF13439"/>
    </source>
</evidence>
<proteinExistence type="predicted"/>
<dbReference type="CDD" id="cd03814">
    <property type="entry name" value="GT4-like"/>
    <property type="match status" value="1"/>
</dbReference>
<dbReference type="SUPFAM" id="SSF53756">
    <property type="entry name" value="UDP-Glycosyltransferase/glycogen phosphorylase"/>
    <property type="match status" value="1"/>
</dbReference>
<evidence type="ECO:0000313" key="3">
    <source>
        <dbReference type="Proteomes" id="UP000501991"/>
    </source>
</evidence>
<feature type="domain" description="Glycosyltransferase subfamily 4-like N-terminal" evidence="1">
    <location>
        <begin position="31"/>
        <end position="199"/>
    </location>
</feature>
<reference evidence="2 3" key="1">
    <citation type="submission" date="2020-02" db="EMBL/GenBank/DDBJ databases">
        <title>Nitrogenibacter mangrovi gen. nov., sp. nov. isolated from mangrove sediment, a denitrifying betaproteobacterium.</title>
        <authorList>
            <person name="Liao H."/>
            <person name="Tian Y."/>
        </authorList>
    </citation>
    <scope>NUCLEOTIDE SEQUENCE [LARGE SCALE GENOMIC DNA]</scope>
    <source>
        <strain evidence="2 3">M9-3-2</strain>
    </source>
</reference>
<keyword evidence="3" id="KW-1185">Reference proteome</keyword>
<dbReference type="AlphaFoldDB" id="A0A6C1B0A9"/>
<gene>
    <name evidence="2" type="ORF">G3580_04735</name>
</gene>
<dbReference type="KEGG" id="azq:G3580_04735"/>
<name>A0A6C1B0A9_9RHOO</name>
<protein>
    <submittedName>
        <fullName evidence="2">Glycosyltransferase family 1 protein</fullName>
    </submittedName>
</protein>
<organism evidence="2 3">
    <name type="scientific">Nitrogeniibacter mangrovi</name>
    <dbReference type="NCBI Taxonomy" id="2016596"/>
    <lineage>
        <taxon>Bacteria</taxon>
        <taxon>Pseudomonadati</taxon>
        <taxon>Pseudomonadota</taxon>
        <taxon>Betaproteobacteria</taxon>
        <taxon>Rhodocyclales</taxon>
        <taxon>Zoogloeaceae</taxon>
        <taxon>Nitrogeniibacter</taxon>
    </lineage>
</organism>
<dbReference type="Pfam" id="PF13692">
    <property type="entry name" value="Glyco_trans_1_4"/>
    <property type="match status" value="1"/>
</dbReference>
<dbReference type="EMBL" id="CP048836">
    <property type="protein sequence ID" value="QID17007.1"/>
    <property type="molecule type" value="Genomic_DNA"/>
</dbReference>
<sequence length="407" mass="44567">MNQTPLSLEHFAPARRQLRVAVVTETYPPEVNGVAMTTGRLVHGLLELGHVVTLVRPRQGAGDTPVRDARFEEVLARGIPIPKYNHLKMGLPARSVLNRLWSVQRPDVVQIVTEGPLGWSALGAARKLRIPAITEFHTNFHSYSRYYGVGWLKQPVEAYLRRFHNKGEVCLVPTRALADELSKKGVRRVDVVARGVDTALFSPERRNAALRARWGVGPDTLVVAVVGRVAPEKNLDLAIRAFEAMARRHPDARLLFVGDGPSRAALQARHPAHIHAGMRTGEDLAAHYASADLFLFPSVTETFGNVATEALASGLPVVGFDYAAVAERIEPGINGWRVPLGDDAGFVQAAMEAAATTPEAFAAMRRRARESVLDADWRVIAQNLVRVMDAVVAQHEARSVLESQQTA</sequence>
<dbReference type="RefSeq" id="WP_173764173.1">
    <property type="nucleotide sequence ID" value="NZ_CP048836.1"/>
</dbReference>